<feature type="compositionally biased region" description="Basic and acidic residues" evidence="1">
    <location>
        <begin position="220"/>
        <end position="230"/>
    </location>
</feature>
<feature type="region of interest" description="Disordered" evidence="1">
    <location>
        <begin position="1191"/>
        <end position="1260"/>
    </location>
</feature>
<accession>A0A240SWD7</accession>
<feature type="region of interest" description="Disordered" evidence="1">
    <location>
        <begin position="1831"/>
        <end position="1911"/>
    </location>
</feature>
<feature type="region of interest" description="Disordered" evidence="1">
    <location>
        <begin position="1063"/>
        <end position="1094"/>
    </location>
</feature>
<name>A0A240SWD7_9MUSC</name>
<feature type="compositionally biased region" description="Acidic residues" evidence="1">
    <location>
        <begin position="1597"/>
        <end position="1618"/>
    </location>
</feature>
<evidence type="ECO:0000313" key="3">
    <source>
        <dbReference type="Proteomes" id="UP000091820"/>
    </source>
</evidence>
<dbReference type="STRING" id="37001.A0A240SWD7"/>
<dbReference type="InterPro" id="IPR006594">
    <property type="entry name" value="LisH"/>
</dbReference>
<feature type="compositionally biased region" description="Polar residues" evidence="1">
    <location>
        <begin position="1856"/>
        <end position="1870"/>
    </location>
</feature>
<feature type="region of interest" description="Disordered" evidence="1">
    <location>
        <begin position="835"/>
        <end position="860"/>
    </location>
</feature>
<dbReference type="Proteomes" id="UP000091820">
    <property type="component" value="Unassembled WGS sequence"/>
</dbReference>
<feature type="compositionally biased region" description="Polar residues" evidence="1">
    <location>
        <begin position="1401"/>
        <end position="1415"/>
    </location>
</feature>
<feature type="region of interest" description="Disordered" evidence="1">
    <location>
        <begin position="724"/>
        <end position="763"/>
    </location>
</feature>
<feature type="region of interest" description="Disordered" evidence="1">
    <location>
        <begin position="1395"/>
        <end position="1419"/>
    </location>
</feature>
<proteinExistence type="predicted"/>
<feature type="region of interest" description="Disordered" evidence="1">
    <location>
        <begin position="1582"/>
        <end position="1665"/>
    </location>
</feature>
<feature type="region of interest" description="Disordered" evidence="1">
    <location>
        <begin position="192"/>
        <end position="237"/>
    </location>
</feature>
<feature type="compositionally biased region" description="Basic residues" evidence="1">
    <location>
        <begin position="840"/>
        <end position="859"/>
    </location>
</feature>
<reference evidence="2" key="2">
    <citation type="submission" date="2020-05" db="UniProtKB">
        <authorList>
            <consortium name="EnsemblMetazoa"/>
        </authorList>
    </citation>
    <scope>IDENTIFICATION</scope>
    <source>
        <strain evidence="2">IAEA</strain>
    </source>
</reference>
<reference evidence="3" key="1">
    <citation type="submission" date="2014-03" db="EMBL/GenBank/DDBJ databases">
        <authorList>
            <person name="Aksoy S."/>
            <person name="Warren W."/>
            <person name="Wilson R.K."/>
        </authorList>
    </citation>
    <scope>NUCLEOTIDE SEQUENCE [LARGE SCALE GENOMIC DNA]</scope>
    <source>
        <strain evidence="3">IAEA</strain>
    </source>
</reference>
<feature type="compositionally biased region" description="Polar residues" evidence="1">
    <location>
        <begin position="745"/>
        <end position="758"/>
    </location>
</feature>
<protein>
    <submittedName>
        <fullName evidence="2">LisH domain-containing protein</fullName>
    </submittedName>
</protein>
<feature type="region of interest" description="Disordered" evidence="1">
    <location>
        <begin position="1106"/>
        <end position="1127"/>
    </location>
</feature>
<feature type="compositionally biased region" description="Polar residues" evidence="1">
    <location>
        <begin position="192"/>
        <end position="201"/>
    </location>
</feature>
<evidence type="ECO:0000256" key="1">
    <source>
        <dbReference type="SAM" id="MobiDB-lite"/>
    </source>
</evidence>
<dbReference type="VEuPathDB" id="VectorBase:GBRI045701"/>
<feature type="compositionally biased region" description="Basic and acidic residues" evidence="1">
    <location>
        <begin position="1647"/>
        <end position="1664"/>
    </location>
</feature>
<feature type="compositionally biased region" description="Polar residues" evidence="1">
    <location>
        <begin position="1881"/>
        <end position="1894"/>
    </location>
</feature>
<feature type="compositionally biased region" description="Polar residues" evidence="1">
    <location>
        <begin position="1072"/>
        <end position="1086"/>
    </location>
</feature>
<feature type="compositionally biased region" description="Acidic residues" evidence="1">
    <location>
        <begin position="209"/>
        <end position="219"/>
    </location>
</feature>
<sequence>MDVVVLKKDIARLVWDYLKTEELEKAQHIFCKTSPFLEQEYAAFKKCLQTHSFFPKLEEIICEYVNISIKVEQLWPKFAAIVDFDGQKYKLSDKVIAILEDCELTLPTRLGNKPSTSKLLMPECSSLSSGKENCREKAIANPNRKRKIQNSSNENSMSHEICKRRRILEPYCFLIPRSAQGYRNDISGFNGENESCSTSSLEDLKESTSEEISDNDLEDENHKLNKEKPESQSTPYCMSAKKTNLPTPILPGISEVILHNSEFQQKLADNINQVLNTSVNNNSESVHKTVETELAKNDSPSNNVNCETDHQILSSEVLDNMVKDILEATENDPSYNTILEECIEACSARPQTQTIAVQCNMPVTQYPHASTEPPPLVPTQSFAHLSYPHCSDVLTMATHNAPPRTPLIIRTAVAAATSNAITNTQDNNQLISNNSLGSLIDPNFSVSKLIVLNSNECAQKHQQQSQQPHFGVASNENQTLSQMTCLPPSVNSITESADDPLYFDSVTGQLAFPVYLTNEGAILINNDIVGQQLHNNNSPAEDSMALPEPVIDAHINPIHNHNNQTTNTKKDKALIKPNEPPASANSYLAGNKATPSCGIINTKASKSFSTPRKRASHVRTLTFSPRGPQFGVSSLMAPLSTRREHLNRLQRTLSVSSRQDANAEQSKEEDKIPANLRVDTSIVIPEKPIIKNVEILPTVQSNSVINENSSSSCNVPPLFIHEESSNQTVINRDEPKLSQKRTSTRSETNVTVSNTPKRQQSRENAVRACKKQIPQTFREVNEKDKSKNNSCEADNVGSDETIVKDFEVGAVEEWRRLRSVSISDFDMHIREENAKMSQLKPRRKPSTKRRIRRRKSAALKKKEKEIAAMAEESIELDQLDSMDGKINEYTEEKRGKQEENVNLKESQIKISNHTLDGSFEILDKNGHKYQIKDKLGKFNIKIPTPQKAKESEKSKEETKSKLEVIEEETETNRKLIENNSVEYEKRSVNIGVLLETPSKVHSPLYIPPTPGIFAPSLNTPAGKANDVNDAMSASASFLFGSITKSELDTPLHSVVTPGSRFTTLGLKEGTTPPRSNSNTEYSSGTGSYYKPDESENLDQNIDQLLKNSGQKKPPSLRPSNEGDESVKIVKETEMCEPLDYVQEEWEVEIPVEKLKVEPTVLRRVKSLGSEQVEIEDVDPHYTLASGLPEISAAEEEDSSSSSSSSSDSSSSSASNSPANTSKNSSSSPSSSSCSVASRTKQDKEKTSPNLILGDLDNLSSISSTEDDEWQKLELTDNDENSQLISNDGEVRYPLRNWLTPNKDNFTTNNTVDYFECGTSSREMEKQATIKVTLPLKSAEKKCKESKELEMKRERLKEKLKIDASIQKKDRVNSGSSSAPNILAARSVTRIMHAMRDKGKKSTSLPVSTPNPNNFDETQENSKRSMEVLTALNLSAKKQAPKTLIAVLKSADCSESKNKNLRLRLGRSMTNSAYTTQRRCLPIEARPVTRNICKAGKKIVRTPLSFKSGHQTSTLTAQKLLNKIKETTETPALRISPRLRKTIHRTGKKTIIDLPPIKTKITAKVRKPKVAVVKMQKKLNNKKKLTTSKERKNPLWEDSLDEEEDDDDDDDEEEEEEEDKPLKYMKAPVKPKIHMKAKNYMISKKTKKNSEREKQKKTQKHEESKKKIKAAKLLEISDYKLPEMSDIDEKCLILKETDTNDHVDEPMPNIFIDDNIEKAVEINDDDDDTLEDCVLITIDETDTKHFISMKYEGPDEPPLSPAIKCDLSNVKTHVAIDEHEIHTWSVTETILLYTQEPNCSYDEKQISKCDFNKRNTLKKIKKVRINDERVKMTDSVTETQEEDEKQEVSLKTGPPIASSTPILTLKNNSKILTAEKDKSKQQLKGSGTSNSQNRDGSAKECHKSVSPKMQTIDIETILSHIHGS</sequence>
<evidence type="ECO:0000313" key="2">
    <source>
        <dbReference type="EnsemblMetazoa" id="GBRI045701-PA"/>
    </source>
</evidence>
<keyword evidence="3" id="KW-1185">Reference proteome</keyword>
<feature type="compositionally biased region" description="Low complexity" evidence="1">
    <location>
        <begin position="1199"/>
        <end position="1237"/>
    </location>
</feature>
<dbReference type="EnsemblMetazoa" id="GBRI045701-RA">
    <property type="protein sequence ID" value="GBRI045701-PA"/>
    <property type="gene ID" value="GBRI045701"/>
</dbReference>
<dbReference type="PROSITE" id="PS50896">
    <property type="entry name" value="LISH"/>
    <property type="match status" value="1"/>
</dbReference>
<organism evidence="2 3">
    <name type="scientific">Glossina brevipalpis</name>
    <dbReference type="NCBI Taxonomy" id="37001"/>
    <lineage>
        <taxon>Eukaryota</taxon>
        <taxon>Metazoa</taxon>
        <taxon>Ecdysozoa</taxon>
        <taxon>Arthropoda</taxon>
        <taxon>Hexapoda</taxon>
        <taxon>Insecta</taxon>
        <taxon>Pterygota</taxon>
        <taxon>Neoptera</taxon>
        <taxon>Endopterygota</taxon>
        <taxon>Diptera</taxon>
        <taxon>Brachycera</taxon>
        <taxon>Muscomorpha</taxon>
        <taxon>Hippoboscoidea</taxon>
        <taxon>Glossinidae</taxon>
        <taxon>Glossina</taxon>
    </lineage>
</organism>